<organism evidence="1 2">
    <name type="scientific">Kingella oralis ATCC 51147</name>
    <dbReference type="NCBI Taxonomy" id="629741"/>
    <lineage>
        <taxon>Bacteria</taxon>
        <taxon>Pseudomonadati</taxon>
        <taxon>Pseudomonadota</taxon>
        <taxon>Betaproteobacteria</taxon>
        <taxon>Neisseriales</taxon>
        <taxon>Neisseriaceae</taxon>
        <taxon>Kingella</taxon>
    </lineage>
</organism>
<evidence type="ECO:0000313" key="1">
    <source>
        <dbReference type="EMBL" id="EEP69166.1"/>
    </source>
</evidence>
<dbReference type="EMBL" id="ACJW02000002">
    <property type="protein sequence ID" value="EEP69166.1"/>
    <property type="molecule type" value="Genomic_DNA"/>
</dbReference>
<protein>
    <submittedName>
        <fullName evidence="1">Uncharacterized protein</fullName>
    </submittedName>
</protein>
<gene>
    <name evidence="1" type="ORF">GCWU000324_01078</name>
</gene>
<name>C4GG11_9NEIS</name>
<dbReference type="Proteomes" id="UP000003009">
    <property type="component" value="Unassembled WGS sequence"/>
</dbReference>
<accession>C4GG11</accession>
<dbReference type="HOGENOM" id="CLU_3026236_0_0_4"/>
<dbReference type="AlphaFoldDB" id="C4GG11"/>
<evidence type="ECO:0000313" key="2">
    <source>
        <dbReference type="Proteomes" id="UP000003009"/>
    </source>
</evidence>
<reference evidence="1" key="1">
    <citation type="submission" date="2009-04" db="EMBL/GenBank/DDBJ databases">
        <authorList>
            <person name="Weinstock G."/>
            <person name="Sodergren E."/>
            <person name="Clifton S."/>
            <person name="Fulton L."/>
            <person name="Fulton B."/>
            <person name="Courtney L."/>
            <person name="Fronick C."/>
            <person name="Harrison M."/>
            <person name="Strong C."/>
            <person name="Farmer C."/>
            <person name="Delahaunty K."/>
            <person name="Markovic C."/>
            <person name="Hall O."/>
            <person name="Minx P."/>
            <person name="Tomlinson C."/>
            <person name="Mitreva M."/>
            <person name="Nelson J."/>
            <person name="Hou S."/>
            <person name="Wollam A."/>
            <person name="Pepin K.H."/>
            <person name="Johnson M."/>
            <person name="Bhonagiri V."/>
            <person name="Nash W.E."/>
            <person name="Warren W."/>
            <person name="Chinwalla A."/>
            <person name="Mardis E.R."/>
            <person name="Wilson R.K."/>
        </authorList>
    </citation>
    <scope>NUCLEOTIDE SEQUENCE [LARGE SCALE GENOMIC DNA]</scope>
    <source>
        <strain evidence="1">ATCC 51147</strain>
    </source>
</reference>
<sequence length="55" mass="6435">MRFRLPLGLFTTDYNGERMIAISARQAWYAAQRMKWQPLGCAKTIFRLPQPTQFG</sequence>
<comment type="caution">
    <text evidence="1">The sequence shown here is derived from an EMBL/GenBank/DDBJ whole genome shotgun (WGS) entry which is preliminary data.</text>
</comment>
<keyword evidence="2" id="KW-1185">Reference proteome</keyword>
<proteinExistence type="predicted"/>